<gene>
    <name evidence="1" type="ORF">LCGC14_1139160</name>
</gene>
<reference evidence="1" key="1">
    <citation type="journal article" date="2015" name="Nature">
        <title>Complex archaea that bridge the gap between prokaryotes and eukaryotes.</title>
        <authorList>
            <person name="Spang A."/>
            <person name="Saw J.H."/>
            <person name="Jorgensen S.L."/>
            <person name="Zaremba-Niedzwiedzka K."/>
            <person name="Martijn J."/>
            <person name="Lind A.E."/>
            <person name="van Eijk R."/>
            <person name="Schleper C."/>
            <person name="Guy L."/>
            <person name="Ettema T.J."/>
        </authorList>
    </citation>
    <scope>NUCLEOTIDE SEQUENCE</scope>
</reference>
<name>A0A0F9Q4J9_9ZZZZ</name>
<proteinExistence type="predicted"/>
<evidence type="ECO:0000313" key="1">
    <source>
        <dbReference type="EMBL" id="KKN00293.1"/>
    </source>
</evidence>
<dbReference type="EMBL" id="LAZR01005393">
    <property type="protein sequence ID" value="KKN00293.1"/>
    <property type="molecule type" value="Genomic_DNA"/>
</dbReference>
<protein>
    <submittedName>
        <fullName evidence="1">Uncharacterized protein</fullName>
    </submittedName>
</protein>
<organism evidence="1">
    <name type="scientific">marine sediment metagenome</name>
    <dbReference type="NCBI Taxonomy" id="412755"/>
    <lineage>
        <taxon>unclassified sequences</taxon>
        <taxon>metagenomes</taxon>
        <taxon>ecological metagenomes</taxon>
    </lineage>
</organism>
<comment type="caution">
    <text evidence="1">The sequence shown here is derived from an EMBL/GenBank/DDBJ whole genome shotgun (WGS) entry which is preliminary data.</text>
</comment>
<dbReference type="AlphaFoldDB" id="A0A0F9Q4J9"/>
<accession>A0A0F9Q4J9</accession>
<sequence>MVSKHEKEVWNILDYQKIKSTNEILGELMKRTNKTINWFLVYKILKNLEESSKVERLISKGGLFWRKK</sequence>